<protein>
    <submittedName>
        <fullName evidence="1">Hemagglutinin repeat-containing protein</fullName>
    </submittedName>
</protein>
<dbReference type="InterPro" id="IPR025157">
    <property type="entry name" value="Hemagglutinin_rpt"/>
</dbReference>
<accession>A0ABX6V0L1</accession>
<reference evidence="1 2" key="1">
    <citation type="submission" date="2020-10" db="EMBL/GenBank/DDBJ databases">
        <title>Genome Sequencing of Rodentibacter spp. strain DSM111151.</title>
        <authorList>
            <person name="Benga L."/>
            <person name="Lautwein T."/>
        </authorList>
    </citation>
    <scope>NUCLEOTIDE SEQUENCE [LARGE SCALE GENOMIC DNA]</scope>
    <source>
        <strain evidence="1 2">DSM 111151</strain>
    </source>
</reference>
<organism evidence="1 2">
    <name type="scientific">Rodentibacter haemolyticus</name>
    <dbReference type="NCBI Taxonomy" id="2778911"/>
    <lineage>
        <taxon>Bacteria</taxon>
        <taxon>Pseudomonadati</taxon>
        <taxon>Pseudomonadota</taxon>
        <taxon>Gammaproteobacteria</taxon>
        <taxon>Pasteurellales</taxon>
        <taxon>Pasteurellaceae</taxon>
        <taxon>Rodentibacter</taxon>
    </lineage>
</organism>
<dbReference type="EMBL" id="CP063056">
    <property type="protein sequence ID" value="QPB43657.1"/>
    <property type="molecule type" value="Genomic_DNA"/>
</dbReference>
<keyword evidence="2" id="KW-1185">Reference proteome</keyword>
<dbReference type="Pfam" id="PF13332">
    <property type="entry name" value="Fil_haemagg_2"/>
    <property type="match status" value="1"/>
</dbReference>
<proteinExistence type="predicted"/>
<gene>
    <name evidence="1" type="ORF">IHV77_03720</name>
</gene>
<name>A0ABX6V0L1_9PAST</name>
<evidence type="ECO:0000313" key="1">
    <source>
        <dbReference type="EMBL" id="QPB43657.1"/>
    </source>
</evidence>
<dbReference type="Proteomes" id="UP000663069">
    <property type="component" value="Chromosome"/>
</dbReference>
<evidence type="ECO:0000313" key="2">
    <source>
        <dbReference type="Proteomes" id="UP000663069"/>
    </source>
</evidence>
<sequence length="796" mass="86273">MVCKKEVHQFIEVEINLTTQASSSGKQGTVLIADNDVNLTAQQQTHKERSRNKSSGFNAGVAIAVGNGVSFGITAGGNYGRGYGNGDDETYRNSHIGDSSSQTLIQAGNNATLKGAQVQGKGVTLNAENLHIESLQDKMKYQGKQMNVSGQVTAGYGFSASGSYSQSNINSDYASVVEQSGIYAGDEGYQINVGNHTSLKGGLIISSQQAENEGKNRFSTGTLTAQNIENHSNYKGTAFGVSGSTSMGGGEAAKEVGGAKLMTFGNNTQEQRIDTRAGDVTTKTEGQLSLSKSIGFGYDTGSQSSVTKSGINTANIEIRNANAQLSKSGKTVAETLSAIRTDVTTERAVKNSGVLVNNFDKDRVQKELNTQLAVTQAFDKNRIEAKQELYDIADKKRAEAVSIRRGTYIDGKSGYNTDKSLELDNFADKVEKVAFYLDVALGSLYSFGSPTATAYMATAVSTDPIVRAALSPEQIWMTTCKQDSLYCADNNLDGTKRPTENGKAQIGDKRQIFDISELKPSEGNYTITVSNNGILNPLDDALKNAIKQNSWETNKDGVAVIYNRPTGNPISELLYAAYDKTNDLLGGRLPLTTAEKANVKLYQYAKQNGYQLDLSNHSRGGLTASVALQNANRNGLKNIPIRESRFFGTATNVQDYTNQLASNGTYIYKTSDGSIKTSDSYGITKSAVHYSDFVGRSPLITLRSKFIVGGNQPTGGVDDAWFMYSHSSYFAEVPDPYLKNEQGQYIDKKGSVVDENNRVANDYFDEFKEKWKPKNKWDNPSLPIIIYSQGVKKNEK</sequence>